<keyword evidence="2" id="KW-1185">Reference proteome</keyword>
<reference evidence="3" key="1">
    <citation type="submission" date="2025-08" db="UniProtKB">
        <authorList>
            <consortium name="RefSeq"/>
        </authorList>
    </citation>
    <scope>IDENTIFICATION</scope>
    <source>
        <tissue evidence="3">Whole organism</tissue>
    </source>
</reference>
<dbReference type="RefSeq" id="XP_018023418.1">
    <property type="nucleotide sequence ID" value="XM_018167929.2"/>
</dbReference>
<feature type="region of interest" description="Disordered" evidence="1">
    <location>
        <begin position="1"/>
        <end position="123"/>
    </location>
</feature>
<evidence type="ECO:0000313" key="2">
    <source>
        <dbReference type="Proteomes" id="UP000694843"/>
    </source>
</evidence>
<evidence type="ECO:0000256" key="1">
    <source>
        <dbReference type="SAM" id="MobiDB-lite"/>
    </source>
</evidence>
<evidence type="ECO:0000313" key="3">
    <source>
        <dbReference type="RefSeq" id="XP_018023418.1"/>
    </source>
</evidence>
<name>A0A8B7PBG1_HYAAZ</name>
<proteinExistence type="predicted"/>
<dbReference type="Proteomes" id="UP000694843">
    <property type="component" value="Unplaced"/>
</dbReference>
<dbReference type="KEGG" id="hazt:108679327"/>
<feature type="compositionally biased region" description="Low complexity" evidence="1">
    <location>
        <begin position="47"/>
        <end position="56"/>
    </location>
</feature>
<dbReference type="AlphaFoldDB" id="A0A8B7PBG1"/>
<feature type="compositionally biased region" description="Low complexity" evidence="1">
    <location>
        <begin position="19"/>
        <end position="32"/>
    </location>
</feature>
<feature type="compositionally biased region" description="Basic residues" evidence="1">
    <location>
        <begin position="36"/>
        <end position="46"/>
    </location>
</feature>
<protein>
    <submittedName>
        <fullName evidence="3">Transcriptional activator/repressor MOT3</fullName>
    </submittedName>
</protein>
<dbReference type="GeneID" id="108679327"/>
<accession>A0A8B7PBG1</accession>
<organism evidence="2 3">
    <name type="scientific">Hyalella azteca</name>
    <name type="common">Amphipod</name>
    <dbReference type="NCBI Taxonomy" id="294128"/>
    <lineage>
        <taxon>Eukaryota</taxon>
        <taxon>Metazoa</taxon>
        <taxon>Ecdysozoa</taxon>
        <taxon>Arthropoda</taxon>
        <taxon>Crustacea</taxon>
        <taxon>Multicrustacea</taxon>
        <taxon>Malacostraca</taxon>
        <taxon>Eumalacostraca</taxon>
        <taxon>Peracarida</taxon>
        <taxon>Amphipoda</taxon>
        <taxon>Senticaudata</taxon>
        <taxon>Talitrida</taxon>
        <taxon>Talitroidea</taxon>
        <taxon>Hyalellidae</taxon>
        <taxon>Hyalella</taxon>
    </lineage>
</organism>
<sequence length="123" mass="13001">MERLAAPAPLHHHHHHHTTTSSGGWNNTGSATLPHPRSHPTIHQHHYQYQVQPHRGGSAGGGGGSRDVLNTSLDSSLGPPGWRPVSTHESFNASVGAVPHPHHGSSTHNLPAGTNPLNLPDPC</sequence>
<gene>
    <name evidence="3" type="primary">LOC108679327</name>
</gene>